<proteinExistence type="predicted"/>
<feature type="domain" description="Response regulatory" evidence="3">
    <location>
        <begin position="5"/>
        <end position="125"/>
    </location>
</feature>
<dbReference type="RefSeq" id="WP_176802038.1">
    <property type="nucleotide sequence ID" value="NZ_JABXYJ010000001.1"/>
</dbReference>
<dbReference type="PANTHER" id="PTHR48111:SF69">
    <property type="entry name" value="RESPONSE REGULATOR RECEIVER"/>
    <property type="match status" value="1"/>
</dbReference>
<dbReference type="Pfam" id="PF04397">
    <property type="entry name" value="LytTR"/>
    <property type="match status" value="1"/>
</dbReference>
<sequence length="267" mass="29870">MNIPTILIVDDEAPARQRLKDLLSDLREQCPHILSGEADNARDALLKVRQMHPDILLLDVQMPETNGIQMAQYLRQHASEYGHPAIIYVTAYDTFAVPAFEVQASDYLVKPVRAARLQDAITRVVQRGLPSASATSELPSEALRKNHFSVPERGRILLVPADDVLYLKADQKYVSLHTAHKSYLLEDSLLSIEAAFSERFVRVHRNALVARTAIAGAERVVQASDTEGGQERVSENWQVIIAGSPERLPVSRRQWPIIKVLVKSEGR</sequence>
<dbReference type="GO" id="GO:0000156">
    <property type="term" value="F:phosphorelay response regulator activity"/>
    <property type="evidence" value="ECO:0007669"/>
    <property type="project" value="TreeGrafter"/>
</dbReference>
<dbReference type="PANTHER" id="PTHR48111">
    <property type="entry name" value="REGULATOR OF RPOS"/>
    <property type="match status" value="1"/>
</dbReference>
<dbReference type="Proteomes" id="UP000588051">
    <property type="component" value="Unassembled WGS sequence"/>
</dbReference>
<organism evidence="5 6">
    <name type="scientific">Undibacterium oligocarboniphilum</name>
    <dbReference type="NCBI Taxonomy" id="666702"/>
    <lineage>
        <taxon>Bacteria</taxon>
        <taxon>Pseudomonadati</taxon>
        <taxon>Pseudomonadota</taxon>
        <taxon>Betaproteobacteria</taxon>
        <taxon>Burkholderiales</taxon>
        <taxon>Oxalobacteraceae</taxon>
        <taxon>Undibacterium</taxon>
    </lineage>
</organism>
<evidence type="ECO:0000259" key="3">
    <source>
        <dbReference type="PROSITE" id="PS50110"/>
    </source>
</evidence>
<feature type="domain" description="HTH LytTR-type" evidence="4">
    <location>
        <begin position="148"/>
        <end position="219"/>
    </location>
</feature>
<keyword evidence="2" id="KW-0597">Phosphoprotein</keyword>
<dbReference type="InterPro" id="IPR011006">
    <property type="entry name" value="CheY-like_superfamily"/>
</dbReference>
<dbReference type="EMBL" id="JABXYJ010000001">
    <property type="protein sequence ID" value="NVO76806.1"/>
    <property type="molecule type" value="Genomic_DNA"/>
</dbReference>
<feature type="modified residue" description="4-aspartylphosphate" evidence="2">
    <location>
        <position position="59"/>
    </location>
</feature>
<keyword evidence="1" id="KW-0238">DNA-binding</keyword>
<evidence type="ECO:0000313" key="6">
    <source>
        <dbReference type="Proteomes" id="UP000588051"/>
    </source>
</evidence>
<dbReference type="SMART" id="SM00850">
    <property type="entry name" value="LytTR"/>
    <property type="match status" value="1"/>
</dbReference>
<dbReference type="InterPro" id="IPR007492">
    <property type="entry name" value="LytTR_DNA-bd_dom"/>
</dbReference>
<dbReference type="GO" id="GO:0032993">
    <property type="term" value="C:protein-DNA complex"/>
    <property type="evidence" value="ECO:0007669"/>
    <property type="project" value="TreeGrafter"/>
</dbReference>
<dbReference type="InterPro" id="IPR001789">
    <property type="entry name" value="Sig_transdc_resp-reg_receiver"/>
</dbReference>
<evidence type="ECO:0000259" key="4">
    <source>
        <dbReference type="PROSITE" id="PS50930"/>
    </source>
</evidence>
<dbReference type="Gene3D" id="3.40.50.2300">
    <property type="match status" value="1"/>
</dbReference>
<dbReference type="SUPFAM" id="SSF52172">
    <property type="entry name" value="CheY-like"/>
    <property type="match status" value="1"/>
</dbReference>
<reference evidence="5 6" key="1">
    <citation type="submission" date="2020-06" db="EMBL/GenBank/DDBJ databases">
        <authorList>
            <person name="Qiu C."/>
            <person name="Liu Z."/>
        </authorList>
    </citation>
    <scope>NUCLEOTIDE SEQUENCE [LARGE SCALE GENOMIC DNA]</scope>
    <source>
        <strain evidence="5 6">EM 1</strain>
    </source>
</reference>
<dbReference type="Pfam" id="PF00072">
    <property type="entry name" value="Response_reg"/>
    <property type="match status" value="1"/>
</dbReference>
<name>A0A850QKX5_9BURK</name>
<dbReference type="PROSITE" id="PS50110">
    <property type="entry name" value="RESPONSE_REGULATORY"/>
    <property type="match status" value="1"/>
</dbReference>
<dbReference type="PROSITE" id="PS50930">
    <property type="entry name" value="HTH_LYTTR"/>
    <property type="match status" value="1"/>
</dbReference>
<dbReference type="AlphaFoldDB" id="A0A850QKX5"/>
<protein>
    <submittedName>
        <fullName evidence="5">Response regulator transcription factor</fullName>
    </submittedName>
</protein>
<dbReference type="GO" id="GO:0005829">
    <property type="term" value="C:cytosol"/>
    <property type="evidence" value="ECO:0007669"/>
    <property type="project" value="TreeGrafter"/>
</dbReference>
<accession>A0A850QKX5</accession>
<dbReference type="InterPro" id="IPR039420">
    <property type="entry name" value="WalR-like"/>
</dbReference>
<comment type="caution">
    <text evidence="5">The sequence shown here is derived from an EMBL/GenBank/DDBJ whole genome shotgun (WGS) entry which is preliminary data.</text>
</comment>
<evidence type="ECO:0000313" key="5">
    <source>
        <dbReference type="EMBL" id="NVO76806.1"/>
    </source>
</evidence>
<dbReference type="GO" id="GO:0000976">
    <property type="term" value="F:transcription cis-regulatory region binding"/>
    <property type="evidence" value="ECO:0007669"/>
    <property type="project" value="TreeGrafter"/>
</dbReference>
<evidence type="ECO:0000256" key="2">
    <source>
        <dbReference type="PROSITE-ProRule" id="PRU00169"/>
    </source>
</evidence>
<evidence type="ECO:0000256" key="1">
    <source>
        <dbReference type="ARBA" id="ARBA00023125"/>
    </source>
</evidence>
<dbReference type="GO" id="GO:0006355">
    <property type="term" value="P:regulation of DNA-templated transcription"/>
    <property type="evidence" value="ECO:0007669"/>
    <property type="project" value="TreeGrafter"/>
</dbReference>
<dbReference type="SMART" id="SM00448">
    <property type="entry name" value="REC"/>
    <property type="match status" value="1"/>
</dbReference>
<keyword evidence="6" id="KW-1185">Reference proteome</keyword>
<gene>
    <name evidence="5" type="ORF">HV832_03030</name>
</gene>
<dbReference type="Gene3D" id="2.40.50.1020">
    <property type="entry name" value="LytTr DNA-binding domain"/>
    <property type="match status" value="1"/>
</dbReference>